<evidence type="ECO:0000256" key="3">
    <source>
        <dbReference type="ARBA" id="ARBA00022989"/>
    </source>
</evidence>
<dbReference type="EMBL" id="JALJOS010000061">
    <property type="protein sequence ID" value="KAK9818514.1"/>
    <property type="molecule type" value="Genomic_DNA"/>
</dbReference>
<evidence type="ECO:0000259" key="6">
    <source>
        <dbReference type="PROSITE" id="PS51380"/>
    </source>
</evidence>
<name>A0AAW1Q8U1_9CHLO</name>
<gene>
    <name evidence="7" type="ORF">WJX74_006359</name>
</gene>
<proteinExistence type="predicted"/>
<evidence type="ECO:0000256" key="1">
    <source>
        <dbReference type="ARBA" id="ARBA00004141"/>
    </source>
</evidence>
<dbReference type="Pfam" id="PF03124">
    <property type="entry name" value="EXS"/>
    <property type="match status" value="1"/>
</dbReference>
<evidence type="ECO:0000256" key="2">
    <source>
        <dbReference type="ARBA" id="ARBA00022692"/>
    </source>
</evidence>
<keyword evidence="3 5" id="KW-1133">Transmembrane helix</keyword>
<keyword evidence="2 5" id="KW-0812">Transmembrane</keyword>
<feature type="transmembrane region" description="Helical" evidence="5">
    <location>
        <begin position="123"/>
        <end position="144"/>
    </location>
</feature>
<accession>A0AAW1Q8U1</accession>
<feature type="transmembrane region" description="Helical" evidence="5">
    <location>
        <begin position="83"/>
        <end position="103"/>
    </location>
</feature>
<feature type="transmembrane region" description="Helical" evidence="5">
    <location>
        <begin position="52"/>
        <end position="71"/>
    </location>
</feature>
<dbReference type="AlphaFoldDB" id="A0AAW1Q8U1"/>
<evidence type="ECO:0000313" key="8">
    <source>
        <dbReference type="Proteomes" id="UP001438707"/>
    </source>
</evidence>
<evidence type="ECO:0000256" key="4">
    <source>
        <dbReference type="ARBA" id="ARBA00023136"/>
    </source>
</evidence>
<feature type="domain" description="EXS" evidence="6">
    <location>
        <begin position="243"/>
        <end position="466"/>
    </location>
</feature>
<reference evidence="7 8" key="1">
    <citation type="journal article" date="2024" name="Nat. Commun.">
        <title>Phylogenomics reveals the evolutionary origins of lichenization in chlorophyte algae.</title>
        <authorList>
            <person name="Puginier C."/>
            <person name="Libourel C."/>
            <person name="Otte J."/>
            <person name="Skaloud P."/>
            <person name="Haon M."/>
            <person name="Grisel S."/>
            <person name="Petersen M."/>
            <person name="Berrin J.G."/>
            <person name="Delaux P.M."/>
            <person name="Dal Grande F."/>
            <person name="Keller J."/>
        </authorList>
    </citation>
    <scope>NUCLEOTIDE SEQUENCE [LARGE SCALE GENOMIC DNA]</scope>
    <source>
        <strain evidence="7 8">SAG 2145</strain>
    </source>
</reference>
<comment type="subcellular location">
    <subcellularLocation>
        <location evidence="1">Membrane</location>
        <topology evidence="1">Multi-pass membrane protein</topology>
    </subcellularLocation>
</comment>
<evidence type="ECO:0000313" key="7">
    <source>
        <dbReference type="EMBL" id="KAK9818514.1"/>
    </source>
</evidence>
<dbReference type="GO" id="GO:0005737">
    <property type="term" value="C:cytoplasm"/>
    <property type="evidence" value="ECO:0007669"/>
    <property type="project" value="TreeGrafter"/>
</dbReference>
<dbReference type="InterPro" id="IPR004342">
    <property type="entry name" value="EXS_C"/>
</dbReference>
<dbReference type="Proteomes" id="UP001438707">
    <property type="component" value="Unassembled WGS sequence"/>
</dbReference>
<comment type="caution">
    <text evidence="7">The sequence shown here is derived from an EMBL/GenBank/DDBJ whole genome shotgun (WGS) entry which is preliminary data.</text>
</comment>
<evidence type="ECO:0000256" key="5">
    <source>
        <dbReference type="SAM" id="Phobius"/>
    </source>
</evidence>
<dbReference type="PROSITE" id="PS51380">
    <property type="entry name" value="EXS"/>
    <property type="match status" value="1"/>
</dbReference>
<organism evidence="7 8">
    <name type="scientific">Apatococcus lobatus</name>
    <dbReference type="NCBI Taxonomy" id="904363"/>
    <lineage>
        <taxon>Eukaryota</taxon>
        <taxon>Viridiplantae</taxon>
        <taxon>Chlorophyta</taxon>
        <taxon>core chlorophytes</taxon>
        <taxon>Trebouxiophyceae</taxon>
        <taxon>Chlorellales</taxon>
        <taxon>Chlorellaceae</taxon>
        <taxon>Apatococcus</taxon>
    </lineage>
</organism>
<dbReference type="PANTHER" id="PTHR10783">
    <property type="entry name" value="XENOTROPIC AND POLYTROPIC RETROVIRUS RECEPTOR 1-RELATED"/>
    <property type="match status" value="1"/>
</dbReference>
<keyword evidence="4 5" id="KW-0472">Membrane</keyword>
<sequence>MERGRPQTNPLSFLEPAPSLEVAYPLEGNTKSQGSHLTLAGQPVGYGLQKPIFLAWTVICVGVIITCLLVSDPAHLDLFYIYYQPIIPILFMFWLWGVAVRIFERNHIRYDVCFSVKDQRYLLFSRQVFQVAGIVTTLVLTNTALFSYHCAVNQLRWAALHPPFMYTSVIAFFLLPVNFIFKEERMFFTSTFGKVVSPFREVSWADFLLADVLTSLSKPLSDAERGMCHLLAGSVMEPHSSDRMCGSASWFIPFGLSLPFAWRLLQCLRVYMDTGNRAQLFNALKYSTAFPVIILSSMNNHVVDEDRWDYFYKPLWLAAAFINSGYSYYWDVERDWDISFFSIAQDVDQGRDILFFSHCSGHSGERIWWRLPKPLLRSELLYPRMLYIYLMVSNLLLRVSWTYKLSPHLRDNHLTVLCFTLLEAFRRFQWLFVRIEVELRSCSQPTPNWGNWCQPRLTAQGLGVECRL</sequence>
<protein>
    <recommendedName>
        <fullName evidence="6">EXS domain-containing protein</fullName>
    </recommendedName>
</protein>
<dbReference type="GO" id="GO:0016020">
    <property type="term" value="C:membrane"/>
    <property type="evidence" value="ECO:0007669"/>
    <property type="project" value="UniProtKB-SubCell"/>
</dbReference>
<keyword evidence="8" id="KW-1185">Reference proteome</keyword>
<feature type="transmembrane region" description="Helical" evidence="5">
    <location>
        <begin position="164"/>
        <end position="181"/>
    </location>
</feature>
<dbReference type="PANTHER" id="PTHR10783:SF46">
    <property type="entry name" value="PROTEIN ERD1 HOMOLOG 2"/>
    <property type="match status" value="1"/>
</dbReference>